<keyword evidence="2 5" id="KW-0812">Transmembrane</keyword>
<organism evidence="6 7">
    <name type="scientific">Catenuloplanes atrovinosus</name>
    <dbReference type="NCBI Taxonomy" id="137266"/>
    <lineage>
        <taxon>Bacteria</taxon>
        <taxon>Bacillati</taxon>
        <taxon>Actinomycetota</taxon>
        <taxon>Actinomycetes</taxon>
        <taxon>Micromonosporales</taxon>
        <taxon>Micromonosporaceae</taxon>
        <taxon>Catenuloplanes</taxon>
    </lineage>
</organism>
<dbReference type="Gene3D" id="1.20.120.1780">
    <property type="entry name" value="UbiA prenyltransferase"/>
    <property type="match status" value="1"/>
</dbReference>
<feature type="transmembrane region" description="Helical" evidence="5">
    <location>
        <begin position="84"/>
        <end position="117"/>
    </location>
</feature>
<feature type="transmembrane region" description="Helical" evidence="5">
    <location>
        <begin position="254"/>
        <end position="276"/>
    </location>
</feature>
<feature type="transmembrane region" description="Helical" evidence="5">
    <location>
        <begin position="156"/>
        <end position="174"/>
    </location>
</feature>
<protein>
    <submittedName>
        <fullName evidence="6">4-hydroxybenzoate polyprenyltransferase</fullName>
    </submittedName>
</protein>
<feature type="transmembrane region" description="Helical" evidence="5">
    <location>
        <begin position="221"/>
        <end position="242"/>
    </location>
</feature>
<name>A0AAE3YYE0_9ACTN</name>
<evidence type="ECO:0000313" key="6">
    <source>
        <dbReference type="EMBL" id="MDR7280326.1"/>
    </source>
</evidence>
<dbReference type="Pfam" id="PF01040">
    <property type="entry name" value="UbiA"/>
    <property type="match status" value="1"/>
</dbReference>
<dbReference type="GO" id="GO:0016765">
    <property type="term" value="F:transferase activity, transferring alkyl or aryl (other than methyl) groups"/>
    <property type="evidence" value="ECO:0007669"/>
    <property type="project" value="InterPro"/>
</dbReference>
<dbReference type="Proteomes" id="UP001183643">
    <property type="component" value="Unassembled WGS sequence"/>
</dbReference>
<dbReference type="GO" id="GO:0016020">
    <property type="term" value="C:membrane"/>
    <property type="evidence" value="ECO:0007669"/>
    <property type="project" value="UniProtKB-SubCell"/>
</dbReference>
<feature type="transmembrane region" description="Helical" evidence="5">
    <location>
        <begin position="195"/>
        <end position="215"/>
    </location>
</feature>
<evidence type="ECO:0000256" key="1">
    <source>
        <dbReference type="ARBA" id="ARBA00004141"/>
    </source>
</evidence>
<sequence>MALRGFFRAAHPEPGLAVTAVTALLAAGAGHSLAGGALVTATVLASQAAVGWSNDWLDATRDRTVGRADKPVATGAVSRTAVGVAALVSALAVPALGLLTTLPAAACITLALVSALLYNAPLKRTPLSVLPYVVSFGALPAFVVLALPGAPAPPPWLVVAGGLIGGGAHFANVLPDLEDDLTTGVRGLPHRLGATASRIAAAALLLGATVTLAFGPPGPPSWVGTAAVVVAAVTLPAGWLAGRAAAARGRRSHAAFRSVIAVALIDVILLVVGGSVG</sequence>
<dbReference type="InterPro" id="IPR000537">
    <property type="entry name" value="UbiA_prenyltransferase"/>
</dbReference>
<comment type="subcellular location">
    <subcellularLocation>
        <location evidence="1">Membrane</location>
        <topology evidence="1">Multi-pass membrane protein</topology>
    </subcellularLocation>
</comment>
<accession>A0AAE3YYE0</accession>
<keyword evidence="4 5" id="KW-0472">Membrane</keyword>
<evidence type="ECO:0000256" key="4">
    <source>
        <dbReference type="ARBA" id="ARBA00023136"/>
    </source>
</evidence>
<dbReference type="EMBL" id="JAVDYB010000001">
    <property type="protein sequence ID" value="MDR7280326.1"/>
    <property type="molecule type" value="Genomic_DNA"/>
</dbReference>
<dbReference type="AlphaFoldDB" id="A0AAE3YYE0"/>
<keyword evidence="7" id="KW-1185">Reference proteome</keyword>
<proteinExistence type="predicted"/>
<dbReference type="Gene3D" id="1.10.357.140">
    <property type="entry name" value="UbiA prenyltransferase"/>
    <property type="match status" value="1"/>
</dbReference>
<keyword evidence="3 5" id="KW-1133">Transmembrane helix</keyword>
<gene>
    <name evidence="6" type="ORF">J2S41_007104</name>
</gene>
<comment type="caution">
    <text evidence="6">The sequence shown here is derived from an EMBL/GenBank/DDBJ whole genome shotgun (WGS) entry which is preliminary data.</text>
</comment>
<evidence type="ECO:0000256" key="2">
    <source>
        <dbReference type="ARBA" id="ARBA00022692"/>
    </source>
</evidence>
<dbReference type="RefSeq" id="WP_310374626.1">
    <property type="nucleotide sequence ID" value="NZ_JAVDYB010000001.1"/>
</dbReference>
<dbReference type="InterPro" id="IPR044878">
    <property type="entry name" value="UbiA_sf"/>
</dbReference>
<evidence type="ECO:0000256" key="5">
    <source>
        <dbReference type="SAM" id="Phobius"/>
    </source>
</evidence>
<feature type="transmembrane region" description="Helical" evidence="5">
    <location>
        <begin position="129"/>
        <end position="150"/>
    </location>
</feature>
<evidence type="ECO:0000256" key="3">
    <source>
        <dbReference type="ARBA" id="ARBA00022989"/>
    </source>
</evidence>
<reference evidence="6" key="1">
    <citation type="submission" date="2023-07" db="EMBL/GenBank/DDBJ databases">
        <title>Sequencing the genomes of 1000 actinobacteria strains.</title>
        <authorList>
            <person name="Klenk H.-P."/>
        </authorList>
    </citation>
    <scope>NUCLEOTIDE SEQUENCE</scope>
    <source>
        <strain evidence="6">DSM 44707</strain>
    </source>
</reference>
<evidence type="ECO:0000313" key="7">
    <source>
        <dbReference type="Proteomes" id="UP001183643"/>
    </source>
</evidence>